<accession>W0RF58</accession>
<dbReference type="Proteomes" id="UP000019151">
    <property type="component" value="Chromosome"/>
</dbReference>
<protein>
    <recommendedName>
        <fullName evidence="3">Lipoprotein</fullName>
    </recommendedName>
</protein>
<sequence length="144" mass="14869">MRMPVWTTAMLVLAGMGCERGAVNPCDRPFPDVDRLIDVSTAGTGAASLARLRVVQRYAPGIDDGCAQAVPVRLSFVGSGPSAVSFTYRVTWSASGGSGGWFRGGVVTRLGVGAELDAGIVRDGAPIGEGTIAVAVTDMRALDR</sequence>
<proteinExistence type="predicted"/>
<organism evidence="1 2">
    <name type="scientific">Gemmatirosa kalamazoonensis</name>
    <dbReference type="NCBI Taxonomy" id="861299"/>
    <lineage>
        <taxon>Bacteria</taxon>
        <taxon>Pseudomonadati</taxon>
        <taxon>Gemmatimonadota</taxon>
        <taxon>Gemmatimonadia</taxon>
        <taxon>Gemmatimonadales</taxon>
        <taxon>Gemmatimonadaceae</taxon>
        <taxon>Gemmatirosa</taxon>
    </lineage>
</organism>
<dbReference type="AlphaFoldDB" id="W0RF58"/>
<keyword evidence="2" id="KW-1185">Reference proteome</keyword>
<dbReference type="EMBL" id="CP007128">
    <property type="protein sequence ID" value="AHG89431.1"/>
    <property type="molecule type" value="Genomic_DNA"/>
</dbReference>
<gene>
    <name evidence="1" type="ORF">J421_1894</name>
</gene>
<dbReference type="PROSITE" id="PS51257">
    <property type="entry name" value="PROKAR_LIPOPROTEIN"/>
    <property type="match status" value="1"/>
</dbReference>
<evidence type="ECO:0008006" key="3">
    <source>
        <dbReference type="Google" id="ProtNLM"/>
    </source>
</evidence>
<evidence type="ECO:0000313" key="1">
    <source>
        <dbReference type="EMBL" id="AHG89431.1"/>
    </source>
</evidence>
<dbReference type="RefSeq" id="WP_025410929.1">
    <property type="nucleotide sequence ID" value="NZ_CP007128.1"/>
</dbReference>
<reference evidence="1 2" key="1">
    <citation type="journal article" date="2014" name="Genome Announc.">
        <title>Genome Sequence and Methylome of Soil Bacterium Gemmatirosa kalamazoonensis KBS708T, a Member of the Rarely Cultivated Gemmatimonadetes Phylum.</title>
        <authorList>
            <person name="Debruyn J.M."/>
            <person name="Radosevich M."/>
            <person name="Wommack K.E."/>
            <person name="Polson S.W."/>
            <person name="Hauser L.J."/>
            <person name="Fawaz M.N."/>
            <person name="Korlach J."/>
            <person name="Tsai Y.C."/>
        </authorList>
    </citation>
    <scope>NUCLEOTIDE SEQUENCE [LARGE SCALE GENOMIC DNA]</scope>
    <source>
        <strain evidence="1 2">KBS708</strain>
    </source>
</reference>
<evidence type="ECO:0000313" key="2">
    <source>
        <dbReference type="Proteomes" id="UP000019151"/>
    </source>
</evidence>
<dbReference type="InParanoid" id="W0RF58"/>
<dbReference type="HOGENOM" id="CLU_1793712_0_0_0"/>
<dbReference type="STRING" id="861299.J421_1894"/>
<dbReference type="KEGG" id="gba:J421_1894"/>
<name>W0RF58_9BACT</name>